<dbReference type="AlphaFoldDB" id="A0AAV9VTH9"/>
<proteinExistence type="predicted"/>
<keyword evidence="3" id="KW-1185">Reference proteome</keyword>
<feature type="region of interest" description="Disordered" evidence="1">
    <location>
        <begin position="36"/>
        <end position="78"/>
    </location>
</feature>
<name>A0AAV9VTH9_9PEZI</name>
<evidence type="ECO:0000313" key="2">
    <source>
        <dbReference type="EMBL" id="KAK6495851.1"/>
    </source>
</evidence>
<protein>
    <submittedName>
        <fullName evidence="2">Uncharacterized protein</fullName>
    </submittedName>
</protein>
<accession>A0AAV9VTH9</accession>
<dbReference type="EMBL" id="JAVHJL010000012">
    <property type="protein sequence ID" value="KAK6495851.1"/>
    <property type="molecule type" value="Genomic_DNA"/>
</dbReference>
<comment type="caution">
    <text evidence="2">The sequence shown here is derived from an EMBL/GenBank/DDBJ whole genome shotgun (WGS) entry which is preliminary data.</text>
</comment>
<gene>
    <name evidence="2" type="ORF">TWF481_002896</name>
</gene>
<sequence length="192" mass="22792">MTPFKNNWEPLNWKNNVPEIGPINFYYIIQARREKDRQNSKNGRKVPYRIGGRGRPQKLKRLLGEPQEDRNRKRKVKKLAKERLQEFNSRRSREAKGRDNIKKCTNEETEFQDKEKVQMEGVSLGLENELKPKTDPTEKTDIEAINDNNILKSPTHSKLNLFCWMGNLENWKMKPSMLVNLRLNRRQFSPTL</sequence>
<organism evidence="2 3">
    <name type="scientific">Arthrobotrys musiformis</name>
    <dbReference type="NCBI Taxonomy" id="47236"/>
    <lineage>
        <taxon>Eukaryota</taxon>
        <taxon>Fungi</taxon>
        <taxon>Dikarya</taxon>
        <taxon>Ascomycota</taxon>
        <taxon>Pezizomycotina</taxon>
        <taxon>Orbiliomycetes</taxon>
        <taxon>Orbiliales</taxon>
        <taxon>Orbiliaceae</taxon>
        <taxon>Arthrobotrys</taxon>
    </lineage>
</organism>
<evidence type="ECO:0000313" key="3">
    <source>
        <dbReference type="Proteomes" id="UP001370758"/>
    </source>
</evidence>
<dbReference type="Proteomes" id="UP001370758">
    <property type="component" value="Unassembled WGS sequence"/>
</dbReference>
<reference evidence="2 3" key="1">
    <citation type="submission" date="2023-08" db="EMBL/GenBank/DDBJ databases">
        <authorList>
            <person name="Palmer J.M."/>
        </authorList>
    </citation>
    <scope>NUCLEOTIDE SEQUENCE [LARGE SCALE GENOMIC DNA]</scope>
    <source>
        <strain evidence="2 3">TWF481</strain>
    </source>
</reference>
<evidence type="ECO:0000256" key="1">
    <source>
        <dbReference type="SAM" id="MobiDB-lite"/>
    </source>
</evidence>